<dbReference type="Proteomes" id="UP000642973">
    <property type="component" value="Unassembled WGS sequence"/>
</dbReference>
<proteinExistence type="inferred from homology"/>
<evidence type="ECO:0000256" key="3">
    <source>
        <dbReference type="ARBA" id="ARBA00022679"/>
    </source>
</evidence>
<feature type="transmembrane region" description="Helical" evidence="8">
    <location>
        <begin position="338"/>
        <end position="355"/>
    </location>
</feature>
<accession>A0A851CA90</accession>
<feature type="transmembrane region" description="Helical" evidence="8">
    <location>
        <begin position="468"/>
        <end position="488"/>
    </location>
</feature>
<feature type="transmembrane region" description="Helical" evidence="8">
    <location>
        <begin position="132"/>
        <end position="160"/>
    </location>
</feature>
<feature type="transmembrane region" description="Helical" evidence="8">
    <location>
        <begin position="33"/>
        <end position="52"/>
    </location>
</feature>
<evidence type="ECO:0000256" key="7">
    <source>
        <dbReference type="ARBA" id="ARBA00023180"/>
    </source>
</evidence>
<name>A0A851CA90_CALVR</name>
<evidence type="ECO:0000256" key="8">
    <source>
        <dbReference type="SAM" id="Phobius"/>
    </source>
</evidence>
<gene>
    <name evidence="10" type="primary">Casd1</name>
    <name evidence="10" type="ORF">CALVIR_R10856</name>
</gene>
<feature type="domain" description="Cas1p 10 TM acyl transferase" evidence="9">
    <location>
        <begin position="187"/>
        <end position="472"/>
    </location>
</feature>
<evidence type="ECO:0000256" key="6">
    <source>
        <dbReference type="ARBA" id="ARBA00023136"/>
    </source>
</evidence>
<dbReference type="GO" id="GO:0005975">
    <property type="term" value="P:carbohydrate metabolic process"/>
    <property type="evidence" value="ECO:0007669"/>
    <property type="project" value="UniProtKB-ARBA"/>
</dbReference>
<evidence type="ECO:0000256" key="2">
    <source>
        <dbReference type="ARBA" id="ARBA00010666"/>
    </source>
</evidence>
<dbReference type="GO" id="GO:0047186">
    <property type="term" value="F:N-acetylneuraminate 9-O-acetyltransferase activity"/>
    <property type="evidence" value="ECO:0007669"/>
    <property type="project" value="TreeGrafter"/>
</dbReference>
<comment type="subcellular location">
    <subcellularLocation>
        <location evidence="1">Membrane</location>
        <topology evidence="1">Multi-pass membrane protein</topology>
    </subcellularLocation>
</comment>
<protein>
    <submittedName>
        <fullName evidence="10">CASD1 acetyltransferase</fullName>
    </submittedName>
</protein>
<organism evidence="10 11">
    <name type="scientific">Calyptomena viridis</name>
    <name type="common">Lesser green broadbill</name>
    <dbReference type="NCBI Taxonomy" id="135972"/>
    <lineage>
        <taxon>Eukaryota</taxon>
        <taxon>Metazoa</taxon>
        <taxon>Chordata</taxon>
        <taxon>Craniata</taxon>
        <taxon>Vertebrata</taxon>
        <taxon>Euteleostomi</taxon>
        <taxon>Archelosauria</taxon>
        <taxon>Archosauria</taxon>
        <taxon>Dinosauria</taxon>
        <taxon>Saurischia</taxon>
        <taxon>Theropoda</taxon>
        <taxon>Coelurosauria</taxon>
        <taxon>Aves</taxon>
        <taxon>Neognathae</taxon>
        <taxon>Neoaves</taxon>
        <taxon>Telluraves</taxon>
        <taxon>Australaves</taxon>
        <taxon>Passeriformes</taxon>
        <taxon>Eurylaimidae</taxon>
        <taxon>Calyptomena</taxon>
    </lineage>
</organism>
<evidence type="ECO:0000313" key="11">
    <source>
        <dbReference type="Proteomes" id="UP000642973"/>
    </source>
</evidence>
<dbReference type="AlphaFoldDB" id="A0A851CA90"/>
<comment type="similarity">
    <text evidence="2">Belongs to the PC-esterase family. CASD1 subfamily.</text>
</comment>
<keyword evidence="5 8" id="KW-1133">Transmembrane helix</keyword>
<reference evidence="10" key="1">
    <citation type="submission" date="2019-10" db="EMBL/GenBank/DDBJ databases">
        <title>Bird 10,000 Genomes (B10K) Project - Family phase.</title>
        <authorList>
            <person name="Zhang G."/>
        </authorList>
    </citation>
    <scope>NUCLEOTIDE SEQUENCE</scope>
    <source>
        <strain evidence="10">B10K-DU-002-55</strain>
        <tissue evidence="10">Muscle</tissue>
    </source>
</reference>
<dbReference type="GO" id="GO:0000139">
    <property type="term" value="C:Golgi membrane"/>
    <property type="evidence" value="ECO:0007669"/>
    <property type="project" value="TreeGrafter"/>
</dbReference>
<feature type="transmembrane region" description="Helical" evidence="8">
    <location>
        <begin position="299"/>
        <end position="317"/>
    </location>
</feature>
<feature type="non-terminal residue" evidence="10">
    <location>
        <position position="494"/>
    </location>
</feature>
<feature type="transmembrane region" description="Helical" evidence="8">
    <location>
        <begin position="244"/>
        <end position="264"/>
    </location>
</feature>
<keyword evidence="3 10" id="KW-0808">Transferase</keyword>
<keyword evidence="11" id="KW-1185">Reference proteome</keyword>
<evidence type="ECO:0000313" key="10">
    <source>
        <dbReference type="EMBL" id="NWI53343.1"/>
    </source>
</evidence>
<keyword evidence="7" id="KW-0325">Glycoprotein</keyword>
<keyword evidence="4 8" id="KW-0812">Transmembrane</keyword>
<dbReference type="Pfam" id="PF07779">
    <property type="entry name" value="Cas1_AcylT"/>
    <property type="match status" value="2"/>
</dbReference>
<dbReference type="PANTHER" id="PTHR13533:SF1">
    <property type="entry name" value="N-ACETYLNEURAMINATE 9-O-ACETYLTRANSFERASE"/>
    <property type="match status" value="1"/>
</dbReference>
<comment type="caution">
    <text evidence="10">The sequence shown here is derived from an EMBL/GenBank/DDBJ whole genome shotgun (WGS) entry which is preliminary data.</text>
</comment>
<evidence type="ECO:0000256" key="5">
    <source>
        <dbReference type="ARBA" id="ARBA00022989"/>
    </source>
</evidence>
<evidence type="ECO:0000259" key="9">
    <source>
        <dbReference type="Pfam" id="PF07779"/>
    </source>
</evidence>
<feature type="domain" description="Cas1p 10 TM acyl transferase" evidence="9">
    <location>
        <begin position="14"/>
        <end position="119"/>
    </location>
</feature>
<dbReference type="EMBL" id="WEIV01011302">
    <property type="protein sequence ID" value="NWI53343.1"/>
    <property type="molecule type" value="Genomic_DNA"/>
</dbReference>
<keyword evidence="6 8" id="KW-0472">Membrane</keyword>
<feature type="transmembrane region" description="Helical" evidence="8">
    <location>
        <begin position="423"/>
        <end position="447"/>
    </location>
</feature>
<sequence>NAMILMNVYCNKIMKPIDGSCCQPQPPLTLIQKIAFCFFTLSIIGYLIISLIHRNNYRKNKSCTDLESGEEKKPTISMPNVSTLEMLLHSFCKLGLIMTYFYLLCWSLRLLIKETDFHTIMILGNIPGFVASLPGFAACAVAVKIFFCVWLLLLLSMFLYSANETCPPHLSVFPPGLYILCLLSSDILQVLFRLNFLVVVLCIVMDRPYQFYYFVPLVTVWFMIIYATLAIWPQIVQKKANGNCLWHFGLLLKLICLLTCIYFLSYSQGTFEKIFSFWPLSKCFELNGNVYEWWFRWKLDRYVVFHGMLFAFIYLALQKRQVISEGKGDPLFSNRISNVLLFISIVSFLTYSIWASSCKNKTECNELHPSVSVVQILAFILIRNIPGYVRSVYSSFFAWFGKISLELFICQYHIWLAADTKGILVLIPGYPMFNVLVSTFIFVCVAHEISQITNDLAQIVVPKDNSTLLKRFLCIAGFFSGLHLFSAMQDQSRH</sequence>
<evidence type="ECO:0000256" key="4">
    <source>
        <dbReference type="ARBA" id="ARBA00022692"/>
    </source>
</evidence>
<evidence type="ECO:0000256" key="1">
    <source>
        <dbReference type="ARBA" id="ARBA00004141"/>
    </source>
</evidence>
<dbReference type="PANTHER" id="PTHR13533">
    <property type="entry name" value="N-ACETYLNEURAMINATE 9-O-ACETYLTRANSFERASE"/>
    <property type="match status" value="1"/>
</dbReference>
<feature type="transmembrane region" description="Helical" evidence="8">
    <location>
        <begin position="397"/>
        <end position="417"/>
    </location>
</feature>
<dbReference type="InterPro" id="IPR012419">
    <property type="entry name" value="Cas1_AcylTrans_dom"/>
</dbReference>
<feature type="transmembrane region" description="Helical" evidence="8">
    <location>
        <begin position="94"/>
        <end position="112"/>
    </location>
</feature>
<feature type="transmembrane region" description="Helical" evidence="8">
    <location>
        <begin position="211"/>
        <end position="232"/>
    </location>
</feature>
<feature type="non-terminal residue" evidence="10">
    <location>
        <position position="1"/>
    </location>
</feature>